<evidence type="ECO:0000313" key="9">
    <source>
        <dbReference type="Proteomes" id="UP001501586"/>
    </source>
</evidence>
<dbReference type="Pfam" id="PF00270">
    <property type="entry name" value="DEAD"/>
    <property type="match status" value="1"/>
</dbReference>
<feature type="region of interest" description="Disordered" evidence="5">
    <location>
        <begin position="234"/>
        <end position="259"/>
    </location>
</feature>
<evidence type="ECO:0000256" key="4">
    <source>
        <dbReference type="ARBA" id="ARBA00022840"/>
    </source>
</evidence>
<sequence>MSEHRKTRSSSRRNPRSRGRDPRRRDTAQRTARLQEARRSVRPTITYPPQLPVSEQRDAIAEAIRDNQVVVIAGETGSGKTTQIPKICLELGLGIDGLIGHTQPRRIAARAVAGRLAEELDQELGEGIGYQVRFTSQVADSTRVKVMTDGILLAELQHDKFLSDYEVLIIDEAHERSLNIDFLLGFLARLLRKRSDLKVIITSATIDPESFAAHFDDAPVIRVSGRTYPVEVRYRPLDPDAGEADDDSDGPGDDGAYEAGAMDQTEGILAAFDELAAEEPGDILVFLSGEREIRDTAEALTGHLSRRGGRHAQWEIVPLFARLSAGEQQRVFAPHSRPRVVLATNVAETSLTVPGIKYVIDAGTARISRYSNRTKVQRLPIERISQASANQRKGRCGRTSDGICIRLYSEEDFESRPEYTDPEILRTNLASVILQMSALGFAERESDISAFPFLTPPDPKAVRDGRVLLGELGALQTDEGRIRLTGIGRKLSRLPIDPRLARMLLAGAEAGCGGELAVIVAGLSIQDPRERPTEVRAEADAQHARFRHDTSDFLALLNLWNYLSDSAAALSSSKFRRQCKSEFINFVRVREWQDLVGQLRSLLGNTGVHIERASWRPLDADTEAAGSRRSQQRRGQGGKKAALYDDEAVQIHRALLTGLLSMIGVRTADGREYQGARGTRFAIFPGSGLFKTRPEVVMSAELVETSRLWARTVAAVEPEWVVEAAGPLAVRQHSEPHWSQKTGSAMAYEKVSLYGVALISDRRVGYGKIDPEVSRELFIRHALIDGEWRDRHAFLARNAAAVAEAEDLASRIRNRRLLAEDEVLFDFYDSRLPETIVSGAHFNSWWKKKRQHEPEYLDIQVDALLSEDSAELASQAAEDFPLEWPLPDGSAAVLRYAYAPGSNADGVTVEIPAESLPAVEFDEFTWQVPGLRHELVTALIRSLPKAKRRYFVPAPDVAAEVLAGLTPYEGRLPEVLAAELTARAGGGELTDLVPITISADDFDLGRLPSHLVMEFAVRQGNSLSRPTTDVGALLETTPAPKPVERAQRSGGFQPRERITSWDFVLDLEPVGTGGSTQVYPGLRDDADSVALTAWPDETRARLGTRNGLLRLLALSLADRTDYVADHLSNSEKLVIAGNAQGRPDILQSCARVAVDSLVGAEVEVRTPEQFSRLRAEVDAQFIPACTSAVGLAVGIFERAERVRRSVSKASSLVLLQNLTELKEWLGDLLAADFLTTTPAAHLHRIPVYLDAALFRVEKMQESPTRDKQLMDRVHVISAKVDKALEARFRETRGLPIGRRSMILPPEWSALLWDIEELRVSLFAQHLGTSHPVSEQRIAKALARL</sequence>
<dbReference type="PANTHER" id="PTHR18934">
    <property type="entry name" value="ATP-DEPENDENT RNA HELICASE"/>
    <property type="match status" value="1"/>
</dbReference>
<organism evidence="8 9">
    <name type="scientific">Brevibacterium daeguense</name>
    <dbReference type="NCBI Taxonomy" id="909936"/>
    <lineage>
        <taxon>Bacteria</taxon>
        <taxon>Bacillati</taxon>
        <taxon>Actinomycetota</taxon>
        <taxon>Actinomycetes</taxon>
        <taxon>Micrococcales</taxon>
        <taxon>Brevibacteriaceae</taxon>
        <taxon>Brevibacterium</taxon>
    </lineage>
</organism>
<dbReference type="Gene3D" id="1.20.120.1080">
    <property type="match status" value="1"/>
</dbReference>
<dbReference type="InterPro" id="IPR001650">
    <property type="entry name" value="Helicase_C-like"/>
</dbReference>
<dbReference type="Pfam" id="PF11898">
    <property type="entry name" value="DUF3418"/>
    <property type="match status" value="1"/>
</dbReference>
<keyword evidence="3 8" id="KW-0347">Helicase</keyword>
<dbReference type="InterPro" id="IPR011545">
    <property type="entry name" value="DEAD/DEAH_box_helicase_dom"/>
</dbReference>
<dbReference type="Pfam" id="PF07717">
    <property type="entry name" value="OB_NTP_bind"/>
    <property type="match status" value="1"/>
</dbReference>
<evidence type="ECO:0000256" key="2">
    <source>
        <dbReference type="ARBA" id="ARBA00022801"/>
    </source>
</evidence>
<dbReference type="Pfam" id="PF00271">
    <property type="entry name" value="Helicase_C"/>
    <property type="match status" value="1"/>
</dbReference>
<keyword evidence="1" id="KW-0547">Nucleotide-binding</keyword>
<dbReference type="Pfam" id="PF21010">
    <property type="entry name" value="HA2_C"/>
    <property type="match status" value="1"/>
</dbReference>
<feature type="compositionally biased region" description="Acidic residues" evidence="5">
    <location>
        <begin position="240"/>
        <end position="256"/>
    </location>
</feature>
<gene>
    <name evidence="8" type="primary">hrpA</name>
    <name evidence="8" type="ORF">GCM10022261_26160</name>
</gene>
<feature type="domain" description="Helicase C-terminal" evidence="7">
    <location>
        <begin position="267"/>
        <end position="440"/>
    </location>
</feature>
<dbReference type="SMART" id="SM00847">
    <property type="entry name" value="HA2"/>
    <property type="match status" value="1"/>
</dbReference>
<reference evidence="9" key="1">
    <citation type="journal article" date="2019" name="Int. J. Syst. Evol. Microbiol.">
        <title>The Global Catalogue of Microorganisms (GCM) 10K type strain sequencing project: providing services to taxonomists for standard genome sequencing and annotation.</title>
        <authorList>
            <consortium name="The Broad Institute Genomics Platform"/>
            <consortium name="The Broad Institute Genome Sequencing Center for Infectious Disease"/>
            <person name="Wu L."/>
            <person name="Ma J."/>
        </authorList>
    </citation>
    <scope>NUCLEOTIDE SEQUENCE [LARGE SCALE GENOMIC DNA]</scope>
    <source>
        <strain evidence="9">JCM 17458</strain>
    </source>
</reference>
<dbReference type="Gene3D" id="3.40.50.300">
    <property type="entry name" value="P-loop containing nucleotide triphosphate hydrolases"/>
    <property type="match status" value="2"/>
</dbReference>
<comment type="caution">
    <text evidence="8">The sequence shown here is derived from an EMBL/GenBank/DDBJ whole genome shotgun (WGS) entry which is preliminary data.</text>
</comment>
<dbReference type="PROSITE" id="PS51192">
    <property type="entry name" value="HELICASE_ATP_BIND_1"/>
    <property type="match status" value="1"/>
</dbReference>
<accession>A0ABP8EMC1</accession>
<dbReference type="InterPro" id="IPR010222">
    <property type="entry name" value="RNA_helicase_HrpA"/>
</dbReference>
<dbReference type="GO" id="GO:0004386">
    <property type="term" value="F:helicase activity"/>
    <property type="evidence" value="ECO:0007669"/>
    <property type="project" value="UniProtKB-KW"/>
</dbReference>
<proteinExistence type="predicted"/>
<evidence type="ECO:0000313" key="8">
    <source>
        <dbReference type="EMBL" id="GAA4285085.1"/>
    </source>
</evidence>
<dbReference type="PANTHER" id="PTHR18934:SF99">
    <property type="entry name" value="ATP-DEPENDENT RNA HELICASE DHX37-RELATED"/>
    <property type="match status" value="1"/>
</dbReference>
<dbReference type="SUPFAM" id="SSF52540">
    <property type="entry name" value="P-loop containing nucleoside triphosphate hydrolases"/>
    <property type="match status" value="1"/>
</dbReference>
<dbReference type="PROSITE" id="PS51194">
    <property type="entry name" value="HELICASE_CTER"/>
    <property type="match status" value="1"/>
</dbReference>
<dbReference type="InterPro" id="IPR007502">
    <property type="entry name" value="Helicase-assoc_dom"/>
</dbReference>
<dbReference type="InterPro" id="IPR027417">
    <property type="entry name" value="P-loop_NTPase"/>
</dbReference>
<dbReference type="SMART" id="SM00382">
    <property type="entry name" value="AAA"/>
    <property type="match status" value="1"/>
</dbReference>
<dbReference type="InterPro" id="IPR011709">
    <property type="entry name" value="DEAD-box_helicase_OB_fold"/>
</dbReference>
<dbReference type="NCBIfam" id="TIGR01967">
    <property type="entry name" value="DEAH_box_HrpA"/>
    <property type="match status" value="1"/>
</dbReference>
<dbReference type="InterPro" id="IPR024590">
    <property type="entry name" value="HrpA_C"/>
</dbReference>
<keyword evidence="9" id="KW-1185">Reference proteome</keyword>
<evidence type="ECO:0000259" key="7">
    <source>
        <dbReference type="PROSITE" id="PS51194"/>
    </source>
</evidence>
<feature type="compositionally biased region" description="Basic and acidic residues" evidence="5">
    <location>
        <begin position="18"/>
        <end position="39"/>
    </location>
</feature>
<dbReference type="RefSeq" id="WP_236865870.1">
    <property type="nucleotide sequence ID" value="NZ_BAABAZ010000008.1"/>
</dbReference>
<protein>
    <submittedName>
        <fullName evidence="8">ATP-dependent RNA helicase HrpA</fullName>
    </submittedName>
</protein>
<keyword evidence="4" id="KW-0067">ATP-binding</keyword>
<dbReference type="InterPro" id="IPR014001">
    <property type="entry name" value="Helicase_ATP-bd"/>
</dbReference>
<dbReference type="Proteomes" id="UP001501586">
    <property type="component" value="Unassembled WGS sequence"/>
</dbReference>
<dbReference type="SMART" id="SM00490">
    <property type="entry name" value="HELICc"/>
    <property type="match status" value="1"/>
</dbReference>
<feature type="domain" description="Helicase ATP-binding" evidence="6">
    <location>
        <begin position="61"/>
        <end position="224"/>
    </location>
</feature>
<dbReference type="CDD" id="cd18791">
    <property type="entry name" value="SF2_C_RHA"/>
    <property type="match status" value="1"/>
</dbReference>
<keyword evidence="2" id="KW-0378">Hydrolase</keyword>
<dbReference type="SMART" id="SM00487">
    <property type="entry name" value="DEXDc"/>
    <property type="match status" value="1"/>
</dbReference>
<feature type="region of interest" description="Disordered" evidence="5">
    <location>
        <begin position="1"/>
        <end position="50"/>
    </location>
</feature>
<dbReference type="EMBL" id="BAABAZ010000008">
    <property type="protein sequence ID" value="GAA4285085.1"/>
    <property type="molecule type" value="Genomic_DNA"/>
</dbReference>
<evidence type="ECO:0000256" key="5">
    <source>
        <dbReference type="SAM" id="MobiDB-lite"/>
    </source>
</evidence>
<evidence type="ECO:0000256" key="1">
    <source>
        <dbReference type="ARBA" id="ARBA00022741"/>
    </source>
</evidence>
<evidence type="ECO:0000256" key="3">
    <source>
        <dbReference type="ARBA" id="ARBA00022806"/>
    </source>
</evidence>
<dbReference type="InterPro" id="IPR003593">
    <property type="entry name" value="AAA+_ATPase"/>
</dbReference>
<name>A0ABP8EMC1_9MICO</name>
<evidence type="ECO:0000259" key="6">
    <source>
        <dbReference type="PROSITE" id="PS51192"/>
    </source>
</evidence>
<feature type="compositionally biased region" description="Basic residues" evidence="5">
    <location>
        <begin position="1"/>
        <end position="17"/>
    </location>
</feature>